<dbReference type="Ensembl" id="ENSPSTT00000015305.1">
    <property type="protein sequence ID" value="ENSPSTP00000014587.1"/>
    <property type="gene ID" value="ENSPSTG00000010324.1"/>
</dbReference>
<evidence type="ECO:0000313" key="2">
    <source>
        <dbReference type="Proteomes" id="UP000694428"/>
    </source>
</evidence>
<dbReference type="Proteomes" id="UP000694428">
    <property type="component" value="Unplaced"/>
</dbReference>
<keyword evidence="2" id="KW-1185">Reference proteome</keyword>
<dbReference type="AlphaFoldDB" id="A0A8C9FDW5"/>
<accession>A0A8C9FDW5</accession>
<protein>
    <submittedName>
        <fullName evidence="1">Uncharacterized protein</fullName>
    </submittedName>
</protein>
<proteinExistence type="predicted"/>
<organism evidence="1 2">
    <name type="scientific">Pavo cristatus</name>
    <name type="common">Indian peafowl</name>
    <name type="synonym">Blue peafowl</name>
    <dbReference type="NCBI Taxonomy" id="9049"/>
    <lineage>
        <taxon>Eukaryota</taxon>
        <taxon>Metazoa</taxon>
        <taxon>Chordata</taxon>
        <taxon>Craniata</taxon>
        <taxon>Vertebrata</taxon>
        <taxon>Euteleostomi</taxon>
        <taxon>Archelosauria</taxon>
        <taxon>Archosauria</taxon>
        <taxon>Dinosauria</taxon>
        <taxon>Saurischia</taxon>
        <taxon>Theropoda</taxon>
        <taxon>Coelurosauria</taxon>
        <taxon>Aves</taxon>
        <taxon>Neognathae</taxon>
        <taxon>Galloanserae</taxon>
        <taxon>Galliformes</taxon>
        <taxon>Phasianidae</taxon>
        <taxon>Phasianinae</taxon>
        <taxon>Pavo</taxon>
    </lineage>
</organism>
<evidence type="ECO:0000313" key="1">
    <source>
        <dbReference type="Ensembl" id="ENSPSTP00000014587.1"/>
    </source>
</evidence>
<sequence>MFVMCLSRTGRRIIPSGSPELPEQSKQCANLRWEAEEEQEVSTYAAMNWGHGPTWEVGSLKALLECPVSVFCAGFL</sequence>
<name>A0A8C9FDW5_PAVCR</name>
<reference evidence="1" key="2">
    <citation type="submission" date="2025-09" db="UniProtKB">
        <authorList>
            <consortium name="Ensembl"/>
        </authorList>
    </citation>
    <scope>IDENTIFICATION</scope>
</reference>
<reference evidence="1" key="1">
    <citation type="submission" date="2025-08" db="UniProtKB">
        <authorList>
            <consortium name="Ensembl"/>
        </authorList>
    </citation>
    <scope>IDENTIFICATION</scope>
</reference>